<evidence type="ECO:0000256" key="11">
    <source>
        <dbReference type="SAM" id="MobiDB-lite"/>
    </source>
</evidence>
<dbReference type="GO" id="GO:0005654">
    <property type="term" value="C:nucleoplasm"/>
    <property type="evidence" value="ECO:0007669"/>
    <property type="project" value="UniProtKB-ARBA"/>
</dbReference>
<evidence type="ECO:0000313" key="14">
    <source>
        <dbReference type="Proteomes" id="UP001353858"/>
    </source>
</evidence>
<evidence type="ECO:0000256" key="2">
    <source>
        <dbReference type="ARBA" id="ARBA00022517"/>
    </source>
</evidence>
<feature type="compositionally biased region" description="Basic and acidic residues" evidence="11">
    <location>
        <begin position="32"/>
        <end position="42"/>
    </location>
</feature>
<dbReference type="InterPro" id="IPR037875">
    <property type="entry name" value="Bms1_N"/>
</dbReference>
<dbReference type="PROSITE" id="PS51714">
    <property type="entry name" value="G_BMS1"/>
    <property type="match status" value="1"/>
</dbReference>
<evidence type="ECO:0000256" key="5">
    <source>
        <dbReference type="ARBA" id="ARBA00022801"/>
    </source>
</evidence>
<dbReference type="InterPro" id="IPR012948">
    <property type="entry name" value="AARP2CN"/>
</dbReference>
<keyword evidence="5" id="KW-0378">Hydrolase</keyword>
<feature type="region of interest" description="Disordered" evidence="11">
    <location>
        <begin position="1152"/>
        <end position="1179"/>
    </location>
</feature>
<dbReference type="InterPro" id="IPR027417">
    <property type="entry name" value="P-loop_NTPase"/>
</dbReference>
<dbReference type="CDD" id="cd01882">
    <property type="entry name" value="BMS1"/>
    <property type="match status" value="1"/>
</dbReference>
<dbReference type="GO" id="GO:0005524">
    <property type="term" value="F:ATP binding"/>
    <property type="evidence" value="ECO:0007669"/>
    <property type="project" value="UniProtKB-KW"/>
</dbReference>
<comment type="similarity">
    <text evidence="10">Belongs to the TRAFAC class translation factor GTPase superfamily. Bms1-like GTPase family. BMS1 subfamily.</text>
</comment>
<evidence type="ECO:0000256" key="3">
    <source>
        <dbReference type="ARBA" id="ARBA00022553"/>
    </source>
</evidence>
<feature type="region of interest" description="Disordered" evidence="11">
    <location>
        <begin position="690"/>
        <end position="717"/>
    </location>
</feature>
<evidence type="ECO:0000256" key="4">
    <source>
        <dbReference type="ARBA" id="ARBA00022741"/>
    </source>
</evidence>
<feature type="compositionally biased region" description="Basic residues" evidence="11">
    <location>
        <begin position="1153"/>
        <end position="1169"/>
    </location>
</feature>
<dbReference type="PANTHER" id="PTHR12858">
    <property type="entry name" value="RIBOSOME BIOGENESIS PROTEIN"/>
    <property type="match status" value="1"/>
</dbReference>
<feature type="compositionally biased region" description="Basic and acidic residues" evidence="11">
    <location>
        <begin position="472"/>
        <end position="491"/>
    </location>
</feature>
<dbReference type="SMART" id="SM00785">
    <property type="entry name" value="AARP2CN"/>
    <property type="match status" value="1"/>
</dbReference>
<protein>
    <recommendedName>
        <fullName evidence="12">Bms1-type G domain-containing protein</fullName>
    </recommendedName>
</protein>
<evidence type="ECO:0000313" key="13">
    <source>
        <dbReference type="EMBL" id="KAK4884696.1"/>
    </source>
</evidence>
<dbReference type="Gene3D" id="3.40.50.300">
    <property type="entry name" value="P-loop containing nucleotide triphosphate hydrolases"/>
    <property type="match status" value="1"/>
</dbReference>
<keyword evidence="7" id="KW-0342">GTP-binding</keyword>
<comment type="catalytic activity">
    <reaction evidence="9">
        <text>GTP + H2O = GDP + phosphate + H(+)</text>
        <dbReference type="Rhea" id="RHEA:19669"/>
        <dbReference type="ChEBI" id="CHEBI:15377"/>
        <dbReference type="ChEBI" id="CHEBI:15378"/>
        <dbReference type="ChEBI" id="CHEBI:37565"/>
        <dbReference type="ChEBI" id="CHEBI:43474"/>
        <dbReference type="ChEBI" id="CHEBI:58189"/>
    </reaction>
    <physiologicalReaction direction="left-to-right" evidence="9">
        <dbReference type="Rhea" id="RHEA:19670"/>
    </physiologicalReaction>
</comment>
<keyword evidence="6" id="KW-0067">ATP-binding</keyword>
<dbReference type="InterPro" id="IPR030387">
    <property type="entry name" value="G_Bms1/Tsr1_dom"/>
</dbReference>
<dbReference type="GO" id="GO:0005525">
    <property type="term" value="F:GTP binding"/>
    <property type="evidence" value="ECO:0007669"/>
    <property type="project" value="UniProtKB-KW"/>
</dbReference>
<dbReference type="GO" id="GO:0003924">
    <property type="term" value="F:GTPase activity"/>
    <property type="evidence" value="ECO:0007669"/>
    <property type="project" value="TreeGrafter"/>
</dbReference>
<gene>
    <name evidence="13" type="ORF">RN001_000967</name>
</gene>
<dbReference type="InterPro" id="IPR007034">
    <property type="entry name" value="BMS1_TSR1_C"/>
</dbReference>
<dbReference type="FunFam" id="3.40.50.300:FF:000105">
    <property type="entry name" value="BMS1 ribosome biogenesis factor"/>
    <property type="match status" value="1"/>
</dbReference>
<evidence type="ECO:0000256" key="10">
    <source>
        <dbReference type="ARBA" id="ARBA00061391"/>
    </source>
</evidence>
<dbReference type="Pfam" id="PF04950">
    <property type="entry name" value="RIBIOP_C"/>
    <property type="match status" value="1"/>
</dbReference>
<dbReference type="InterPro" id="IPR039761">
    <property type="entry name" value="Bms1/Tsr1"/>
</dbReference>
<feature type="region of interest" description="Disordered" evidence="11">
    <location>
        <begin position="406"/>
        <end position="426"/>
    </location>
</feature>
<dbReference type="GO" id="GO:0030686">
    <property type="term" value="C:90S preribosome"/>
    <property type="evidence" value="ECO:0007669"/>
    <property type="project" value="TreeGrafter"/>
</dbReference>
<reference evidence="14" key="1">
    <citation type="submission" date="2023-01" db="EMBL/GenBank/DDBJ databases">
        <title>Key to firefly adult light organ development and bioluminescence: homeobox transcription factors regulate luciferase expression and transportation to peroxisome.</title>
        <authorList>
            <person name="Fu X."/>
        </authorList>
    </citation>
    <scope>NUCLEOTIDE SEQUENCE [LARGE SCALE GENOMIC DNA]</scope>
</reference>
<evidence type="ECO:0000256" key="1">
    <source>
        <dbReference type="ARBA" id="ARBA00004604"/>
    </source>
</evidence>
<dbReference type="AlphaFoldDB" id="A0AAN7PKQ6"/>
<dbReference type="Pfam" id="PF08142">
    <property type="entry name" value="AARP2CN"/>
    <property type="match status" value="1"/>
</dbReference>
<keyword evidence="4" id="KW-0547">Nucleotide-binding</keyword>
<dbReference type="GO" id="GO:0000479">
    <property type="term" value="P:endonucleolytic cleavage of tricistronic rRNA transcript (SSU-rRNA, 5.8S rRNA, LSU-rRNA)"/>
    <property type="evidence" value="ECO:0007669"/>
    <property type="project" value="TreeGrafter"/>
</dbReference>
<keyword evidence="3" id="KW-0597">Phosphoprotein</keyword>
<dbReference type="PANTHER" id="PTHR12858:SF2">
    <property type="entry name" value="RIBOSOME BIOGENESIS PROTEIN BMS1 HOMOLOG"/>
    <property type="match status" value="1"/>
</dbReference>
<organism evidence="13 14">
    <name type="scientific">Aquatica leii</name>
    <dbReference type="NCBI Taxonomy" id="1421715"/>
    <lineage>
        <taxon>Eukaryota</taxon>
        <taxon>Metazoa</taxon>
        <taxon>Ecdysozoa</taxon>
        <taxon>Arthropoda</taxon>
        <taxon>Hexapoda</taxon>
        <taxon>Insecta</taxon>
        <taxon>Pterygota</taxon>
        <taxon>Neoptera</taxon>
        <taxon>Endopterygota</taxon>
        <taxon>Coleoptera</taxon>
        <taxon>Polyphaga</taxon>
        <taxon>Elateriformia</taxon>
        <taxon>Elateroidea</taxon>
        <taxon>Lampyridae</taxon>
        <taxon>Luciolinae</taxon>
        <taxon>Aquatica</taxon>
    </lineage>
</organism>
<feature type="region of interest" description="Disordered" evidence="11">
    <location>
        <begin position="1"/>
        <end position="43"/>
    </location>
</feature>
<feature type="compositionally biased region" description="Basic and acidic residues" evidence="11">
    <location>
        <begin position="692"/>
        <end position="717"/>
    </location>
</feature>
<feature type="compositionally biased region" description="Basic residues" evidence="11">
    <location>
        <begin position="12"/>
        <end position="31"/>
    </location>
</feature>
<keyword evidence="8" id="KW-0539">Nucleus</keyword>
<feature type="compositionally biased region" description="Acidic residues" evidence="11">
    <location>
        <begin position="533"/>
        <end position="547"/>
    </location>
</feature>
<evidence type="ECO:0000256" key="9">
    <source>
        <dbReference type="ARBA" id="ARBA00049117"/>
    </source>
</evidence>
<dbReference type="EMBL" id="JARPUR010000001">
    <property type="protein sequence ID" value="KAK4884696.1"/>
    <property type="molecule type" value="Genomic_DNA"/>
</dbReference>
<comment type="subcellular location">
    <subcellularLocation>
        <location evidence="1">Nucleus</location>
        <location evidence="1">Nucleolus</location>
    </subcellularLocation>
</comment>
<name>A0AAN7PKQ6_9COLE</name>
<feature type="domain" description="Bms1-type G" evidence="12">
    <location>
        <begin position="83"/>
        <end position="247"/>
    </location>
</feature>
<dbReference type="GO" id="GO:0034511">
    <property type="term" value="F:U3 snoRNA binding"/>
    <property type="evidence" value="ECO:0007669"/>
    <property type="project" value="TreeGrafter"/>
</dbReference>
<feature type="region of interest" description="Disordered" evidence="11">
    <location>
        <begin position="526"/>
        <end position="547"/>
    </location>
</feature>
<dbReference type="SUPFAM" id="SSF52540">
    <property type="entry name" value="P-loop containing nucleoside triphosphate hydrolases"/>
    <property type="match status" value="1"/>
</dbReference>
<proteinExistence type="inferred from homology"/>
<keyword evidence="2" id="KW-0690">Ribosome biogenesis</keyword>
<evidence type="ECO:0000256" key="8">
    <source>
        <dbReference type="ARBA" id="ARBA00023242"/>
    </source>
</evidence>
<evidence type="ECO:0000256" key="7">
    <source>
        <dbReference type="ARBA" id="ARBA00023134"/>
    </source>
</evidence>
<sequence length="1179" mass="136096">MNQESVDSLEKKKTHRQRLSGRKAERKKKKQEKSNDDKDKKINGKAFAFNSAVKAQRKFRHKQDFVTKKQHIPHVDHTPLEPPPLLVAVVGPPKVGKSTLISSLIKLFTKTNLTDVKGPVTIVMGKKRRITLIECNNDINSMIDLAKVVDLVLLMCDASFGFEMEVFEFLNICQVHGMPRIMGVLTHLDMIKNSKALKNTKKTLKHRFWTEVYAGAKLFYLSGIVHDEYLRNEIKNLGRFLSVMKLRQLAWRSTHSYLLGDRYEDLTSQELIRKNSKCNRNVSVYGYVRGIPLNKHFSVHIAGVGDFPITDISYLPDPCPLPETIKKRALVEKERLVYAPFSGVGGIVYDKDAVYVELGGSHSHTARNDDETTNIVSNITRMETTLDAKMEQSTLQLFTDGKQISAKDMEDTSDSDSDEKETLLYSKSKKKEKTELENELCVLNENVNIRNRRKVIFDTSHEEFLENFSNSSDDHNEGEEQSRNSLHELRNKDNEIHNKLKNILFQLDNKTKSQDQIETLGDDIIDNSSLDISDSDDESNSDDESVEDLEVKWKENMAARALNRHTKTRSIMKIVYGVFENYSSNDSIPQSENGEEDDEIGGLFKVVSKEIQKQKKEAHNLNMFESSLFQSWNTDVTKDWLHPENKLLIENCFVTGAWKDSEDAEQLLKLDDAEDIDSDGSDLYGDFEDLETGEKQTTEKIETKPGEKRKLDDNAHDNGIDEKKALAEKKAKLKAQFDAEYDHHGDNSYYDEMKQNLEKQSQLNKTVFQEMHDDLRVQIEGYRPGMYVRIELDDVPAEFINHFDPNYPLVIGSLNMSEENIGYVNVKIKKHRWYKKILKSSDPLLLSLGWRRFQTVPVYSKLEDDLKFRFLKYTPEHVTCNAHFWGPITPQGTGFLAIQNLTINYTNQKLGFRIAATGAVQELDKSTKVMKKLKLIGHPLKIYNKTAFIKDMFNSSLEVARFEGAQIKTVSGIRGQIKKAVKPEGCFRATFEDKIKLSDIVFCRTWFKVNVPQFYNPMITLLLPPDVRLNWKGARTLCQIKQDENIKNLPNQDSMYKDIVRKPKVFKPLIIPKKLQVALPYKNKPKRGVLPDEKKKRIKRVAVIREPHEEKVSKMMQMLRTSFDHKQTQHKKTVKQNIKNYKKEIQQIEERKLKKLQSQKKQVMKKRQKSAAARERKMK</sequence>
<dbReference type="GO" id="GO:0032040">
    <property type="term" value="C:small-subunit processome"/>
    <property type="evidence" value="ECO:0007669"/>
    <property type="project" value="UniProtKB-ARBA"/>
</dbReference>
<accession>A0AAN7PKQ6</accession>
<evidence type="ECO:0000256" key="6">
    <source>
        <dbReference type="ARBA" id="ARBA00022840"/>
    </source>
</evidence>
<comment type="caution">
    <text evidence="13">The sequence shown here is derived from an EMBL/GenBank/DDBJ whole genome shotgun (WGS) entry which is preliminary data.</text>
</comment>
<feature type="region of interest" description="Disordered" evidence="11">
    <location>
        <begin position="467"/>
        <end position="491"/>
    </location>
</feature>
<dbReference type="GO" id="GO:0000462">
    <property type="term" value="P:maturation of SSU-rRNA from tricistronic rRNA transcript (SSU-rRNA, 5.8S rRNA, LSU-rRNA)"/>
    <property type="evidence" value="ECO:0007669"/>
    <property type="project" value="TreeGrafter"/>
</dbReference>
<dbReference type="SMART" id="SM01362">
    <property type="entry name" value="DUF663"/>
    <property type="match status" value="1"/>
</dbReference>
<keyword evidence="14" id="KW-1185">Reference proteome</keyword>
<evidence type="ECO:0000259" key="12">
    <source>
        <dbReference type="PROSITE" id="PS51714"/>
    </source>
</evidence>
<dbReference type="Proteomes" id="UP001353858">
    <property type="component" value="Unassembled WGS sequence"/>
</dbReference>